<dbReference type="InterPro" id="IPR005021">
    <property type="entry name" value="Terminase_largesu-like"/>
</dbReference>
<dbReference type="PANTHER" id="PTHR41287">
    <property type="match status" value="1"/>
</dbReference>
<feature type="domain" description="Terminase large subunit-like endonuclease" evidence="2">
    <location>
        <begin position="254"/>
        <end position="543"/>
    </location>
</feature>
<dbReference type="PATRIC" id="fig|1620.3.peg.1460"/>
<dbReference type="STRING" id="1620.IV67_GL001437"/>
<feature type="domain" description="Terminase large subunit-like ATPase" evidence="1">
    <location>
        <begin position="65"/>
        <end position="236"/>
    </location>
</feature>
<protein>
    <submittedName>
        <fullName evidence="3">Terminase</fullName>
    </submittedName>
</protein>
<keyword evidence="4" id="KW-1185">Reference proteome</keyword>
<dbReference type="Pfam" id="PF03354">
    <property type="entry name" value="TerL_ATPase"/>
    <property type="match status" value="1"/>
</dbReference>
<dbReference type="Pfam" id="PF20441">
    <property type="entry name" value="TerL_nuclease"/>
    <property type="match status" value="1"/>
</dbReference>
<evidence type="ECO:0000259" key="2">
    <source>
        <dbReference type="Pfam" id="PF20441"/>
    </source>
</evidence>
<reference evidence="3 4" key="1">
    <citation type="journal article" date="2015" name="Genome Announc.">
        <title>Expanding the biotechnology potential of lactobacilli through comparative genomics of 213 strains and associated genera.</title>
        <authorList>
            <person name="Sun Z."/>
            <person name="Harris H.M."/>
            <person name="McCann A."/>
            <person name="Guo C."/>
            <person name="Argimon S."/>
            <person name="Zhang W."/>
            <person name="Yang X."/>
            <person name="Jeffery I.B."/>
            <person name="Cooney J.C."/>
            <person name="Kagawa T.F."/>
            <person name="Liu W."/>
            <person name="Song Y."/>
            <person name="Salvetti E."/>
            <person name="Wrobel A."/>
            <person name="Rasinkangas P."/>
            <person name="Parkhill J."/>
            <person name="Rea M.C."/>
            <person name="O'Sullivan O."/>
            <person name="Ritari J."/>
            <person name="Douillard F.P."/>
            <person name="Paul Ross R."/>
            <person name="Yang R."/>
            <person name="Briner A.E."/>
            <person name="Felis G.E."/>
            <person name="de Vos W.M."/>
            <person name="Barrangou R."/>
            <person name="Klaenhammer T.R."/>
            <person name="Caufield P.W."/>
            <person name="Cui Y."/>
            <person name="Zhang H."/>
            <person name="O'Toole P.W."/>
        </authorList>
    </citation>
    <scope>NUCLEOTIDE SEQUENCE [LARGE SCALE GENOMIC DNA]</scope>
    <source>
        <strain evidence="3 4">DSM 20014</strain>
    </source>
</reference>
<dbReference type="GO" id="GO:0004519">
    <property type="term" value="F:endonuclease activity"/>
    <property type="evidence" value="ECO:0007669"/>
    <property type="project" value="InterPro"/>
</dbReference>
<evidence type="ECO:0000313" key="3">
    <source>
        <dbReference type="EMBL" id="KRN77594.1"/>
    </source>
</evidence>
<name>A0A0R2JSI8_9LACO</name>
<evidence type="ECO:0000259" key="1">
    <source>
        <dbReference type="Pfam" id="PF03354"/>
    </source>
</evidence>
<dbReference type="RefSeq" id="WP_057786374.1">
    <property type="nucleotide sequence ID" value="NZ_JQCD01000017.1"/>
</dbReference>
<dbReference type="Proteomes" id="UP000051673">
    <property type="component" value="Unassembled WGS sequence"/>
</dbReference>
<dbReference type="PANTHER" id="PTHR41287:SF1">
    <property type="entry name" value="PROTEIN YMFN"/>
    <property type="match status" value="1"/>
</dbReference>
<gene>
    <name evidence="3" type="ORF">IV67_GL001437</name>
</gene>
<dbReference type="InterPro" id="IPR046461">
    <property type="entry name" value="TerL_ATPase"/>
</dbReference>
<organism evidence="3 4">
    <name type="scientific">Weissella minor</name>
    <dbReference type="NCBI Taxonomy" id="1620"/>
    <lineage>
        <taxon>Bacteria</taxon>
        <taxon>Bacillati</taxon>
        <taxon>Bacillota</taxon>
        <taxon>Bacilli</taxon>
        <taxon>Lactobacillales</taxon>
        <taxon>Lactobacillaceae</taxon>
        <taxon>Weissella</taxon>
    </lineage>
</organism>
<comment type="caution">
    <text evidence="3">The sequence shown here is derived from an EMBL/GenBank/DDBJ whole genome shotgun (WGS) entry which is preliminary data.</text>
</comment>
<proteinExistence type="predicted"/>
<evidence type="ECO:0000313" key="4">
    <source>
        <dbReference type="Proteomes" id="UP000051673"/>
    </source>
</evidence>
<dbReference type="AlphaFoldDB" id="A0A0R2JSI8"/>
<dbReference type="InterPro" id="IPR046462">
    <property type="entry name" value="TerL_nuclease"/>
</dbReference>
<dbReference type="EMBL" id="JQCD01000017">
    <property type="protein sequence ID" value="KRN77594.1"/>
    <property type="molecule type" value="Genomic_DNA"/>
</dbReference>
<dbReference type="Gene3D" id="3.40.50.300">
    <property type="entry name" value="P-loop containing nucleotide triphosphate hydrolases"/>
    <property type="match status" value="1"/>
</dbReference>
<dbReference type="InterPro" id="IPR027417">
    <property type="entry name" value="P-loop_NTPase"/>
</dbReference>
<dbReference type="OrthoDB" id="9760250at2"/>
<sequence length="562" mass="64412">MISNKYVNDYIESYKNGSIRLNTRRIKLVNRLEHDVLTRDDLYFDDKRIDDLIAFSDKYFFAHTDFQKFCDALLFLYRKSTKEPFFDRILLVLGRGAGKNGWLSTVATFLVSELNGVKNYNVGIVATSEDQAMTSVDEINQVIDDNPQMNNSFESLKKSIASKTMHGKITPRTSNVKTKDGKRDSLVVFDEIHAYESDAIVNVFESGLGKVPESRSIMIGSMGYVRGGFMDKKLDLADKVLNGDRPMDTLLPIIAQLDDEKQLDDPDNWELANPMFVKPLSDYGKRLFNKVKKQYQETTESDSQRAEFLTKRMNLPATDTTKSVATKDEILATNVEIEVPQGAMAIGAVDFSSVRDFTAVGLLFNVDGKFVWKTHSFATKKFVETHMGYNLPETEIKGSRVFAPLKDWESRGDLTILDSEIISPSVVVDWFDTRREIYQITRIVIDTFRADFLRQAFLNAGFDNFDVIRSPRSVTSLLAPRVEAGFANREFAWGDVPIMRWYTWNVLVKVKPDGNREYLKKEERRRKTDGFMAFLYALYRADELEESFNLDESINLMMEVNF</sequence>
<accession>A0A0R2JSI8</accession>